<keyword evidence="2" id="KW-1185">Reference proteome</keyword>
<sequence>MRNPVVWPTLAPPPAPLAELMSDDSVSQEAAKTSEVKCDSFVCFEAIWRTRLFCLLIKQIKNPCFDIQL</sequence>
<organism evidence="1 2">
    <name type="scientific">Nyssa sinensis</name>
    <dbReference type="NCBI Taxonomy" id="561372"/>
    <lineage>
        <taxon>Eukaryota</taxon>
        <taxon>Viridiplantae</taxon>
        <taxon>Streptophyta</taxon>
        <taxon>Embryophyta</taxon>
        <taxon>Tracheophyta</taxon>
        <taxon>Spermatophyta</taxon>
        <taxon>Magnoliopsida</taxon>
        <taxon>eudicotyledons</taxon>
        <taxon>Gunneridae</taxon>
        <taxon>Pentapetalae</taxon>
        <taxon>asterids</taxon>
        <taxon>Cornales</taxon>
        <taxon>Nyssaceae</taxon>
        <taxon>Nyssa</taxon>
    </lineage>
</organism>
<dbReference type="AlphaFoldDB" id="A0A5J5APC9"/>
<dbReference type="Proteomes" id="UP000325577">
    <property type="component" value="Linkage Group LG19"/>
</dbReference>
<proteinExistence type="predicted"/>
<protein>
    <submittedName>
        <fullName evidence="1">Uncharacterized protein</fullName>
    </submittedName>
</protein>
<evidence type="ECO:0000313" key="2">
    <source>
        <dbReference type="Proteomes" id="UP000325577"/>
    </source>
</evidence>
<evidence type="ECO:0000313" key="1">
    <source>
        <dbReference type="EMBL" id="KAA8532853.1"/>
    </source>
</evidence>
<dbReference type="EMBL" id="CM018042">
    <property type="protein sequence ID" value="KAA8532853.1"/>
    <property type="molecule type" value="Genomic_DNA"/>
</dbReference>
<accession>A0A5J5APC9</accession>
<gene>
    <name evidence="1" type="ORF">F0562_033030</name>
</gene>
<name>A0A5J5APC9_9ASTE</name>
<reference evidence="1 2" key="1">
    <citation type="submission" date="2019-09" db="EMBL/GenBank/DDBJ databases">
        <title>A chromosome-level genome assembly of the Chinese tupelo Nyssa sinensis.</title>
        <authorList>
            <person name="Yang X."/>
            <person name="Kang M."/>
            <person name="Yang Y."/>
            <person name="Xiong H."/>
            <person name="Wang M."/>
            <person name="Zhang Z."/>
            <person name="Wang Z."/>
            <person name="Wu H."/>
            <person name="Ma T."/>
            <person name="Liu J."/>
            <person name="Xi Z."/>
        </authorList>
    </citation>
    <scope>NUCLEOTIDE SEQUENCE [LARGE SCALE GENOMIC DNA]</scope>
    <source>
        <strain evidence="1">J267</strain>
        <tissue evidence="1">Leaf</tissue>
    </source>
</reference>